<dbReference type="RefSeq" id="WP_103372191.1">
    <property type="nucleotide sequence ID" value="NZ_CBCRVO010000002.1"/>
</dbReference>
<dbReference type="InterPro" id="IPR036390">
    <property type="entry name" value="WH_DNA-bd_sf"/>
</dbReference>
<dbReference type="InterPro" id="IPR000524">
    <property type="entry name" value="Tscrpt_reg_HTH_GntR"/>
</dbReference>
<dbReference type="PANTHER" id="PTHR44846:SF17">
    <property type="entry name" value="GNTR-FAMILY TRANSCRIPTIONAL REGULATOR"/>
    <property type="match status" value="1"/>
</dbReference>
<dbReference type="Gene3D" id="3.40.1410.10">
    <property type="entry name" value="Chorismate lyase-like"/>
    <property type="match status" value="1"/>
</dbReference>
<evidence type="ECO:0000256" key="3">
    <source>
        <dbReference type="ARBA" id="ARBA00023163"/>
    </source>
</evidence>
<reference evidence="5 6" key="1">
    <citation type="submission" date="2017-08" db="EMBL/GenBank/DDBJ databases">
        <title>Draft genome sequences of 64 type strains of genus Staph aureus.</title>
        <authorList>
            <person name="Cole K."/>
            <person name="Golubchik T."/>
            <person name="Russell J."/>
            <person name="Foster D."/>
            <person name="Llewelyn M."/>
            <person name="Wilson D."/>
            <person name="Crook D."/>
            <person name="Paul J."/>
        </authorList>
    </citation>
    <scope>NUCLEOTIDE SEQUENCE [LARGE SCALE GENOMIC DNA]</scope>
    <source>
        <strain evidence="5 6">DSM 29875</strain>
    </source>
</reference>
<dbReference type="CDD" id="cd07377">
    <property type="entry name" value="WHTH_GntR"/>
    <property type="match status" value="1"/>
</dbReference>
<dbReference type="PROSITE" id="PS50949">
    <property type="entry name" value="HTH_GNTR"/>
    <property type="match status" value="1"/>
</dbReference>
<organism evidence="5 6">
    <name type="scientific">Staphylococcus argensis</name>
    <dbReference type="NCBI Taxonomy" id="1607738"/>
    <lineage>
        <taxon>Bacteria</taxon>
        <taxon>Bacillati</taxon>
        <taxon>Bacillota</taxon>
        <taxon>Bacilli</taxon>
        <taxon>Bacillales</taxon>
        <taxon>Staphylococcaceae</taxon>
        <taxon>Staphylococcus</taxon>
    </lineage>
</organism>
<proteinExistence type="predicted"/>
<keyword evidence="3" id="KW-0804">Transcription</keyword>
<dbReference type="InterPro" id="IPR036388">
    <property type="entry name" value="WH-like_DNA-bd_sf"/>
</dbReference>
<dbReference type="SMART" id="SM00866">
    <property type="entry name" value="UTRA"/>
    <property type="match status" value="1"/>
</dbReference>
<keyword evidence="2" id="KW-0238">DNA-binding</keyword>
<gene>
    <name evidence="5" type="ORF">CD039_10000</name>
</gene>
<evidence type="ECO:0000256" key="1">
    <source>
        <dbReference type="ARBA" id="ARBA00023015"/>
    </source>
</evidence>
<dbReference type="InterPro" id="IPR011663">
    <property type="entry name" value="UTRA"/>
</dbReference>
<feature type="domain" description="HTH gntR-type" evidence="4">
    <location>
        <begin position="6"/>
        <end position="74"/>
    </location>
</feature>
<dbReference type="SMART" id="SM00345">
    <property type="entry name" value="HTH_GNTR"/>
    <property type="match status" value="1"/>
</dbReference>
<dbReference type="EMBL" id="PPPX01000016">
    <property type="protein sequence ID" value="POA08405.1"/>
    <property type="molecule type" value="Genomic_DNA"/>
</dbReference>
<dbReference type="GeneID" id="98298675"/>
<dbReference type="GO" id="GO:0003677">
    <property type="term" value="F:DNA binding"/>
    <property type="evidence" value="ECO:0007669"/>
    <property type="project" value="UniProtKB-KW"/>
</dbReference>
<evidence type="ECO:0000256" key="2">
    <source>
        <dbReference type="ARBA" id="ARBA00023125"/>
    </source>
</evidence>
<dbReference type="PRINTS" id="PR00035">
    <property type="entry name" value="HTHGNTR"/>
</dbReference>
<protein>
    <submittedName>
        <fullName evidence="5">GntR family transcriptional regulator</fullName>
    </submittedName>
</protein>
<accession>A0A2K4FBU0</accession>
<dbReference type="GO" id="GO:0045892">
    <property type="term" value="P:negative regulation of DNA-templated transcription"/>
    <property type="evidence" value="ECO:0007669"/>
    <property type="project" value="TreeGrafter"/>
</dbReference>
<dbReference type="InterPro" id="IPR050679">
    <property type="entry name" value="Bact_HTH_transcr_reg"/>
</dbReference>
<keyword evidence="1" id="KW-0805">Transcription regulation</keyword>
<dbReference type="Proteomes" id="UP000242712">
    <property type="component" value="Unassembled WGS sequence"/>
</dbReference>
<dbReference type="GO" id="GO:0003700">
    <property type="term" value="F:DNA-binding transcription factor activity"/>
    <property type="evidence" value="ECO:0007669"/>
    <property type="project" value="InterPro"/>
</dbReference>
<dbReference type="OrthoDB" id="9815017at2"/>
<dbReference type="Pfam" id="PF00392">
    <property type="entry name" value="GntR"/>
    <property type="match status" value="1"/>
</dbReference>
<evidence type="ECO:0000313" key="6">
    <source>
        <dbReference type="Proteomes" id="UP000242712"/>
    </source>
</evidence>
<dbReference type="SUPFAM" id="SSF46785">
    <property type="entry name" value="Winged helix' DNA-binding domain"/>
    <property type="match status" value="1"/>
</dbReference>
<dbReference type="Gene3D" id="1.10.10.10">
    <property type="entry name" value="Winged helix-like DNA-binding domain superfamily/Winged helix DNA-binding domain"/>
    <property type="match status" value="1"/>
</dbReference>
<dbReference type="PANTHER" id="PTHR44846">
    <property type="entry name" value="MANNOSYL-D-GLYCERATE TRANSPORT/METABOLISM SYSTEM REPRESSOR MNGR-RELATED"/>
    <property type="match status" value="1"/>
</dbReference>
<dbReference type="AlphaFoldDB" id="A0A2K4FBU0"/>
<dbReference type="InterPro" id="IPR028978">
    <property type="entry name" value="Chorismate_lyase_/UTRA_dom_sf"/>
</dbReference>
<comment type="caution">
    <text evidence="5">The sequence shown here is derived from an EMBL/GenBank/DDBJ whole genome shotgun (WGS) entry which is preliminary data.</text>
</comment>
<sequence>MSNLQMPLYLQVFEDLKDKIKNRIYKEGEKLPSERQLSLEYDVSRITIREALKHLEEHQYLRTEHGRGSYVLGNQYNQMLDNLYSFKDEIVKNGDTPRTIMLSIEAIEPPSYVQQHMQLTEFQKVYKLRRLRLSNEKPLIYETTYLPLHMCEGLDRFDFNQHSLYETLHDYYQIEIDYAYETLTSRKMSTTEATYLETEPDDVCMFIERHSYVDNRIVEFTESVAKAQDYKYTVKLIQNRK</sequence>
<evidence type="ECO:0000259" key="4">
    <source>
        <dbReference type="PROSITE" id="PS50949"/>
    </source>
</evidence>
<keyword evidence="6" id="KW-1185">Reference proteome</keyword>
<dbReference type="Pfam" id="PF07702">
    <property type="entry name" value="UTRA"/>
    <property type="match status" value="1"/>
</dbReference>
<dbReference type="SUPFAM" id="SSF64288">
    <property type="entry name" value="Chorismate lyase-like"/>
    <property type="match status" value="1"/>
</dbReference>
<evidence type="ECO:0000313" key="5">
    <source>
        <dbReference type="EMBL" id="POA08405.1"/>
    </source>
</evidence>
<name>A0A2K4FBU0_9STAP</name>